<feature type="transmembrane region" description="Helical" evidence="5">
    <location>
        <begin position="397"/>
        <end position="417"/>
    </location>
</feature>
<keyword evidence="7" id="KW-1185">Reference proteome</keyword>
<evidence type="ECO:0000313" key="6">
    <source>
        <dbReference type="EMBL" id="CAG8628488.1"/>
    </source>
</evidence>
<dbReference type="Pfam" id="PF13520">
    <property type="entry name" value="AA_permease_2"/>
    <property type="match status" value="1"/>
</dbReference>
<feature type="transmembrane region" description="Helical" evidence="5">
    <location>
        <begin position="113"/>
        <end position="141"/>
    </location>
</feature>
<dbReference type="PANTHER" id="PTHR11785:SF353">
    <property type="entry name" value="METHIONINE TRANSPORTER (EUROFUNG)"/>
    <property type="match status" value="1"/>
</dbReference>
<feature type="transmembrane region" description="Helical" evidence="5">
    <location>
        <begin position="316"/>
        <end position="344"/>
    </location>
</feature>
<evidence type="ECO:0000256" key="3">
    <source>
        <dbReference type="ARBA" id="ARBA00022989"/>
    </source>
</evidence>
<feature type="transmembrane region" description="Helical" evidence="5">
    <location>
        <begin position="429"/>
        <end position="453"/>
    </location>
</feature>
<comment type="subcellular location">
    <subcellularLocation>
        <location evidence="1">Membrane</location>
        <topology evidence="1">Multi-pass membrane protein</topology>
    </subcellularLocation>
</comment>
<dbReference type="PIRSF" id="PIRSF006060">
    <property type="entry name" value="AA_transporter"/>
    <property type="match status" value="1"/>
</dbReference>
<dbReference type="PANTHER" id="PTHR11785">
    <property type="entry name" value="AMINO ACID TRANSPORTER"/>
    <property type="match status" value="1"/>
</dbReference>
<evidence type="ECO:0000256" key="1">
    <source>
        <dbReference type="ARBA" id="ARBA00004141"/>
    </source>
</evidence>
<keyword evidence="3 5" id="KW-1133">Transmembrane helix</keyword>
<keyword evidence="4 5" id="KW-0472">Membrane</keyword>
<protein>
    <submittedName>
        <fullName evidence="6">46154_t:CDS:1</fullName>
    </submittedName>
</protein>
<gene>
    <name evidence="6" type="ORF">GMARGA_LOCUS8208</name>
</gene>
<feature type="transmembrane region" description="Helical" evidence="5">
    <location>
        <begin position="365"/>
        <end position="385"/>
    </location>
</feature>
<proteinExistence type="predicted"/>
<dbReference type="Proteomes" id="UP000789901">
    <property type="component" value="Unassembled WGS sequence"/>
</dbReference>
<evidence type="ECO:0000256" key="4">
    <source>
        <dbReference type="ARBA" id="ARBA00023136"/>
    </source>
</evidence>
<evidence type="ECO:0000256" key="5">
    <source>
        <dbReference type="SAM" id="Phobius"/>
    </source>
</evidence>
<feature type="transmembrane region" description="Helical" evidence="5">
    <location>
        <begin position="459"/>
        <end position="479"/>
    </location>
</feature>
<dbReference type="EMBL" id="CAJVQB010004159">
    <property type="protein sequence ID" value="CAG8628488.1"/>
    <property type="molecule type" value="Genomic_DNA"/>
</dbReference>
<feature type="transmembrane region" description="Helical" evidence="5">
    <location>
        <begin position="191"/>
        <end position="210"/>
    </location>
</feature>
<dbReference type="InterPro" id="IPR002293">
    <property type="entry name" value="AA/rel_permease1"/>
</dbReference>
<reference evidence="6 7" key="1">
    <citation type="submission" date="2021-06" db="EMBL/GenBank/DDBJ databases">
        <authorList>
            <person name="Kallberg Y."/>
            <person name="Tangrot J."/>
            <person name="Rosling A."/>
        </authorList>
    </citation>
    <scope>NUCLEOTIDE SEQUENCE [LARGE SCALE GENOMIC DNA]</scope>
    <source>
        <strain evidence="6 7">120-4 pot B 10/14</strain>
    </source>
</reference>
<dbReference type="InterPro" id="IPR050598">
    <property type="entry name" value="AminoAcid_Transporter"/>
</dbReference>
<accession>A0ABN7UN16</accession>
<comment type="caution">
    <text evidence="6">The sequence shown here is derived from an EMBL/GenBank/DDBJ whole genome shotgun (WGS) entry which is preliminary data.</text>
</comment>
<evidence type="ECO:0000313" key="7">
    <source>
        <dbReference type="Proteomes" id="UP000789901"/>
    </source>
</evidence>
<feature type="transmembrane region" description="Helical" evidence="5">
    <location>
        <begin position="68"/>
        <end position="93"/>
    </location>
</feature>
<feature type="transmembrane region" description="Helical" evidence="5">
    <location>
        <begin position="161"/>
        <end position="179"/>
    </location>
</feature>
<dbReference type="Gene3D" id="1.20.1740.10">
    <property type="entry name" value="Amino acid/polyamine transporter I"/>
    <property type="match status" value="1"/>
</dbReference>
<feature type="transmembrane region" description="Helical" evidence="5">
    <location>
        <begin position="256"/>
        <end position="277"/>
    </location>
</feature>
<sequence length="507" mass="57368">MNEIAESGHGYEGGLSISYDDKHYIRNRHKILNVLDGMYYNLNNIIGSGIFVIPGDVWRLTKSPGAALIVWISGGYISLFATLIYIELGIMSLPKGIGEQKYIRDAFPHKRNFGHIFSFVVITVILPGGIIANSYVCAQYLFHIFRLNSDPKQYFDKEYIALRSMSIAILAFITVYNMISNRLSPIINRILAIIKVFAVFIISLVGLITLSGSNAINWSNIFNSPSAYVGAYNTILETEGSRELKLMDQKLKYSSLISVLVSFLLYLLINAAFTTAFGHEFFNEENVFNQTATFDNSIALRFGYKLFNNNETGATFISALVAISAFGSVGAMILSYTQIIKYAAETNFFPKFSHFFNSYHKRFNSLSNALIAQFIYCSLFLLLFFDPTKDLFEFFSETAQFLAMIVHGASAICLLIIKRKNYNNTKFQISKWIIVIYLILVNLIIITSFFPSAPGQLDYYIPYVVSLAATFLGGIIWRFRNSKNLHKSWNLEYPESERSGKSEISED</sequence>
<evidence type="ECO:0000256" key="2">
    <source>
        <dbReference type="ARBA" id="ARBA00022692"/>
    </source>
</evidence>
<organism evidence="6 7">
    <name type="scientific">Gigaspora margarita</name>
    <dbReference type="NCBI Taxonomy" id="4874"/>
    <lineage>
        <taxon>Eukaryota</taxon>
        <taxon>Fungi</taxon>
        <taxon>Fungi incertae sedis</taxon>
        <taxon>Mucoromycota</taxon>
        <taxon>Glomeromycotina</taxon>
        <taxon>Glomeromycetes</taxon>
        <taxon>Diversisporales</taxon>
        <taxon>Gigasporaceae</taxon>
        <taxon>Gigaspora</taxon>
    </lineage>
</organism>
<keyword evidence="2 5" id="KW-0812">Transmembrane</keyword>
<name>A0ABN7UN16_GIGMA</name>